<keyword evidence="3" id="KW-1185">Reference proteome</keyword>
<gene>
    <name evidence="2" type="ORF">SAMN05421747_10851</name>
</gene>
<organism evidence="2 3">
    <name type="scientific">Parapedobacter composti</name>
    <dbReference type="NCBI Taxonomy" id="623281"/>
    <lineage>
        <taxon>Bacteria</taxon>
        <taxon>Pseudomonadati</taxon>
        <taxon>Bacteroidota</taxon>
        <taxon>Sphingobacteriia</taxon>
        <taxon>Sphingobacteriales</taxon>
        <taxon>Sphingobacteriaceae</taxon>
        <taxon>Parapedobacter</taxon>
    </lineage>
</organism>
<evidence type="ECO:0000313" key="2">
    <source>
        <dbReference type="EMBL" id="SFC31091.1"/>
    </source>
</evidence>
<name>A0A1I1I4T9_9SPHI</name>
<dbReference type="Proteomes" id="UP000199577">
    <property type="component" value="Unassembled WGS sequence"/>
</dbReference>
<dbReference type="EMBL" id="FOLL01000008">
    <property type="protein sequence ID" value="SFC31091.1"/>
    <property type="molecule type" value="Genomic_DNA"/>
</dbReference>
<dbReference type="AlphaFoldDB" id="A0A1I1I4T9"/>
<evidence type="ECO:0000256" key="1">
    <source>
        <dbReference type="ARBA" id="ARBA00009981"/>
    </source>
</evidence>
<dbReference type="InterPro" id="IPR036165">
    <property type="entry name" value="YefM-like_sf"/>
</dbReference>
<dbReference type="OrthoDB" id="3035307at2"/>
<dbReference type="STRING" id="623281.SAMN05421747_10851"/>
<sequence length="86" mass="10022">MSIVETTSRQFRERQKDFFDMADKGQKVVIKRGNKQAYVLTPVSGDDLYFTPEMVQRIKESRQQIKAGKGIVIKTKEELDTYFDTL</sequence>
<protein>
    <recommendedName>
        <fullName evidence="4">Antitoxin</fullName>
    </recommendedName>
</protein>
<accession>A0A1I1I4T9</accession>
<dbReference type="RefSeq" id="WP_090973469.1">
    <property type="nucleotide sequence ID" value="NZ_FOLL01000008.1"/>
</dbReference>
<comment type="similarity">
    <text evidence="1">Belongs to the phD/YefM antitoxin family.</text>
</comment>
<evidence type="ECO:0008006" key="4">
    <source>
        <dbReference type="Google" id="ProtNLM"/>
    </source>
</evidence>
<reference evidence="2 3" key="1">
    <citation type="submission" date="2016-10" db="EMBL/GenBank/DDBJ databases">
        <authorList>
            <person name="de Groot N.N."/>
        </authorList>
    </citation>
    <scope>NUCLEOTIDE SEQUENCE [LARGE SCALE GENOMIC DNA]</scope>
    <source>
        <strain evidence="2 3">DSM 22900</strain>
    </source>
</reference>
<evidence type="ECO:0000313" key="3">
    <source>
        <dbReference type="Proteomes" id="UP000199577"/>
    </source>
</evidence>
<proteinExistence type="inferred from homology"/>
<dbReference type="SUPFAM" id="SSF143120">
    <property type="entry name" value="YefM-like"/>
    <property type="match status" value="1"/>
</dbReference>